<proteinExistence type="predicted"/>
<evidence type="ECO:0000256" key="1">
    <source>
        <dbReference type="SAM" id="MobiDB-lite"/>
    </source>
</evidence>
<dbReference type="Proteomes" id="UP001189429">
    <property type="component" value="Unassembled WGS sequence"/>
</dbReference>
<feature type="non-terminal residue" evidence="2">
    <location>
        <position position="1"/>
    </location>
</feature>
<feature type="region of interest" description="Disordered" evidence="1">
    <location>
        <begin position="549"/>
        <end position="577"/>
    </location>
</feature>
<feature type="region of interest" description="Disordered" evidence="1">
    <location>
        <begin position="55"/>
        <end position="84"/>
    </location>
</feature>
<keyword evidence="3" id="KW-1185">Reference proteome</keyword>
<feature type="compositionally biased region" description="Low complexity" evidence="1">
    <location>
        <begin position="557"/>
        <end position="567"/>
    </location>
</feature>
<feature type="compositionally biased region" description="Basic and acidic residues" evidence="1">
    <location>
        <begin position="192"/>
        <end position="204"/>
    </location>
</feature>
<dbReference type="EMBL" id="CAUYUJ010013570">
    <property type="protein sequence ID" value="CAK0836452.1"/>
    <property type="molecule type" value="Genomic_DNA"/>
</dbReference>
<gene>
    <name evidence="2" type="ORF">PCOR1329_LOCUS32926</name>
</gene>
<feature type="region of interest" description="Disordered" evidence="1">
    <location>
        <begin position="185"/>
        <end position="224"/>
    </location>
</feature>
<protein>
    <submittedName>
        <fullName evidence="2">Uncharacterized protein</fullName>
    </submittedName>
</protein>
<comment type="caution">
    <text evidence="2">The sequence shown here is derived from an EMBL/GenBank/DDBJ whole genome shotgun (WGS) entry which is preliminary data.</text>
</comment>
<organism evidence="2 3">
    <name type="scientific">Prorocentrum cordatum</name>
    <dbReference type="NCBI Taxonomy" id="2364126"/>
    <lineage>
        <taxon>Eukaryota</taxon>
        <taxon>Sar</taxon>
        <taxon>Alveolata</taxon>
        <taxon>Dinophyceae</taxon>
        <taxon>Prorocentrales</taxon>
        <taxon>Prorocentraceae</taxon>
        <taxon>Prorocentrum</taxon>
    </lineage>
</organism>
<feature type="compositionally biased region" description="Basic and acidic residues" evidence="1">
    <location>
        <begin position="73"/>
        <end position="84"/>
    </location>
</feature>
<evidence type="ECO:0000313" key="3">
    <source>
        <dbReference type="Proteomes" id="UP001189429"/>
    </source>
</evidence>
<accession>A0ABN9SVA4</accession>
<name>A0ABN9SVA4_9DINO</name>
<feature type="non-terminal residue" evidence="2">
    <location>
        <position position="819"/>
    </location>
</feature>
<feature type="region of interest" description="Disordered" evidence="1">
    <location>
        <begin position="648"/>
        <end position="667"/>
    </location>
</feature>
<sequence>DNDQQRGPEADAREEANKKLAALRSRVRDLRAQAAEEGMELLGGAADRVQEEVRRLETQMEQSAPPCFTQAQVERERRKAETARDRINKRIEAFNAKAEDIQKELMAEKAKLEKKDAPIQQLEAKRSQLKQHAVPTDAEGRWGTAAHHLEQAEALLQERAKETADTDLEAKHKYIRAAPAKVKKRQQAVAEGMEKTSAEAEAQRSRPLSRKRGADSSSSLVAIPARASPEQVKQLFSNSCKAEQAERQRVVTANANTAESLERVLGLASTTAVVLGQELSMGVRARAADGGWGAGAAIAVPKHIAVSFSGGNLRSSWGASPPESPGRLAVAWAGIGESGGIIMGSCYLGHSEGPAPRNLAVLAAFGALVDAAGMQWVMGGDLDMDPEQLCQSGVAKRDAITRDYIFASRRLAQTDHATVEKDLVLSARCSPHFRVSRSTSCNLNCCRGFAGGDLARRQGHFQTEQFSEVTLAPARKPPRGAPTKRAATAEWLRDRLQELARLAAGAGGEQASSCHGWQKQLRLNKACQEVIDVDLLPLTAAEEDASGCGGIPANGGPKPARAVSAPRPRARRDGPAAGDWQNVEWAITNFGGASGALMDGAPYVGYWALMAGEAAEQERRAALARATKEWRQWVQVLKGWGEVWHSSAGGRAPWQERPPPREPTQAPLVPAKGIQRVVDMLGAVEDGAPWPPRQSDMLFYDGRKPEGGVPQLFCQAAAADSEGYVIALLGQAGQFWGLPACLRRVIPRVYGVAGGAVLGGAVAKGSRWWQGLVAGSVFAPVAFKWVLMKELDAAQLDSSLAELRLFFDGLSIARVGLQL</sequence>
<evidence type="ECO:0000313" key="2">
    <source>
        <dbReference type="EMBL" id="CAK0836452.1"/>
    </source>
</evidence>
<reference evidence="2" key="1">
    <citation type="submission" date="2023-10" db="EMBL/GenBank/DDBJ databases">
        <authorList>
            <person name="Chen Y."/>
            <person name="Shah S."/>
            <person name="Dougan E. K."/>
            <person name="Thang M."/>
            <person name="Chan C."/>
        </authorList>
    </citation>
    <scope>NUCLEOTIDE SEQUENCE [LARGE SCALE GENOMIC DNA]</scope>
</reference>